<sequence length="46" mass="4748">MVTDEQNQPLLGVAALDQSSGHKVGTDGNGRFKISVAIGSTLSFNS</sequence>
<accession>A0A1I2CWM5</accession>
<protein>
    <recommendedName>
        <fullName evidence="3">CarboxypepD_reg-like domain-containing protein</fullName>
    </recommendedName>
</protein>
<proteinExistence type="predicted"/>
<evidence type="ECO:0000313" key="2">
    <source>
        <dbReference type="Proteomes" id="UP000183129"/>
    </source>
</evidence>
<gene>
    <name evidence="1" type="ORF">SAMN03003324_01234</name>
</gene>
<name>A0A1I2CWM5_9SPHI</name>
<dbReference type="Proteomes" id="UP000183129">
    <property type="component" value="Unassembled WGS sequence"/>
</dbReference>
<evidence type="ECO:0008006" key="3">
    <source>
        <dbReference type="Google" id="ProtNLM"/>
    </source>
</evidence>
<dbReference type="EMBL" id="FONS01000002">
    <property type="protein sequence ID" value="SFE72696.1"/>
    <property type="molecule type" value="Genomic_DNA"/>
</dbReference>
<reference evidence="1 2" key="1">
    <citation type="submission" date="2016-10" db="EMBL/GenBank/DDBJ databases">
        <authorList>
            <person name="de Groot N.N."/>
        </authorList>
    </citation>
    <scope>NUCLEOTIDE SEQUENCE [LARGE SCALE GENOMIC DNA]</scope>
    <source>
        <strain evidence="1 2">ATCC 51969</strain>
    </source>
</reference>
<dbReference type="InterPro" id="IPR008969">
    <property type="entry name" value="CarboxyPept-like_regulatory"/>
</dbReference>
<dbReference type="AlphaFoldDB" id="A0A1I2CWM5"/>
<evidence type="ECO:0000313" key="1">
    <source>
        <dbReference type="EMBL" id="SFE72696.1"/>
    </source>
</evidence>
<organism evidence="1 2">
    <name type="scientific">Pedobacter antarcticus</name>
    <dbReference type="NCBI Taxonomy" id="34086"/>
    <lineage>
        <taxon>Bacteria</taxon>
        <taxon>Pseudomonadati</taxon>
        <taxon>Bacteroidota</taxon>
        <taxon>Sphingobacteriia</taxon>
        <taxon>Sphingobacteriales</taxon>
        <taxon>Sphingobacteriaceae</taxon>
        <taxon>Pedobacter</taxon>
    </lineage>
</organism>
<dbReference type="RefSeq" id="WP_157282724.1">
    <property type="nucleotide sequence ID" value="NZ_FONS01000002.1"/>
</dbReference>
<dbReference type="SUPFAM" id="SSF49464">
    <property type="entry name" value="Carboxypeptidase regulatory domain-like"/>
    <property type="match status" value="1"/>
</dbReference>